<feature type="region of interest" description="Disordered" evidence="5">
    <location>
        <begin position="1"/>
        <end position="58"/>
    </location>
</feature>
<feature type="compositionally biased region" description="Pro residues" evidence="5">
    <location>
        <begin position="1263"/>
        <end position="1275"/>
    </location>
</feature>
<evidence type="ECO:0000256" key="1">
    <source>
        <dbReference type="ARBA" id="ARBA00022723"/>
    </source>
</evidence>
<evidence type="ECO:0000256" key="4">
    <source>
        <dbReference type="PROSITE-ProRule" id="PRU00134"/>
    </source>
</evidence>
<evidence type="ECO:0000259" key="6">
    <source>
        <dbReference type="PROSITE" id="PS50865"/>
    </source>
</evidence>
<dbReference type="Gene3D" id="6.10.140.2220">
    <property type="match status" value="1"/>
</dbReference>
<proteinExistence type="predicted"/>
<evidence type="ECO:0000256" key="3">
    <source>
        <dbReference type="ARBA" id="ARBA00022833"/>
    </source>
</evidence>
<feature type="domain" description="MYND-type" evidence="6">
    <location>
        <begin position="1480"/>
        <end position="1517"/>
    </location>
</feature>
<comment type="caution">
    <text evidence="7">The sequence shown here is derived from an EMBL/GenBank/DDBJ whole genome shotgun (WGS) entry which is preliminary data.</text>
</comment>
<protein>
    <recommendedName>
        <fullName evidence="6">MYND-type domain-containing protein</fullName>
    </recommendedName>
</protein>
<dbReference type="PROSITE" id="PS50865">
    <property type="entry name" value="ZF_MYND_2"/>
    <property type="match status" value="1"/>
</dbReference>
<feature type="region of interest" description="Disordered" evidence="5">
    <location>
        <begin position="639"/>
        <end position="694"/>
    </location>
</feature>
<keyword evidence="3" id="KW-0862">Zinc</keyword>
<keyword evidence="2 4" id="KW-0863">Zinc-finger</keyword>
<dbReference type="Pfam" id="PF01753">
    <property type="entry name" value="zf-MYND"/>
    <property type="match status" value="1"/>
</dbReference>
<evidence type="ECO:0000313" key="8">
    <source>
        <dbReference type="Proteomes" id="UP000310200"/>
    </source>
</evidence>
<sequence>MRSHDQHLAVALKPRKRKLSSEDKSNQSLAPRARTPWPRVTISSRSKKPHGESNDTGKSLSRFDGCSTVIGANDTNVIACDIVELFCENSDGSNEERTACPRISSSTELEEDEVCATCKDCVECQLLQQDRAASAAAKIRKAKGGLMSGQDEELAEHLDYYEGDVGDVETASTSSAIVTIEHREAPVLVDLTNEESKQATWKQTILKRFSNAEESSEMSEPRIMIADSSSRLQRGSTGNSLATALRDRGPCVIPVQPNRSLPIRPAPPIPTRSAASIVTLRKTRSPILKLSKSVSLMDVAELQSPSGSLTNELNDVPFGQQDGNGEGMMLTSELRDRSDYILPDMSNVVQVAKRTGLRITKEINSVKRKNGQDPDREYEKERTKDVKKRRKSDQVDTGHIRDERVKNILKEYSRTCSGTLADKGERKLQQHVMVRLWDDKRYSSPVVVSTTESEAEKKEACNKVVPPLRLKKVVREASAIEYQRRVEVNVEGTESNYRIVTGATPRPESPSGYATAFWNSVASEKALESSTGTAWDKSRRCSPKSDGYKIKYRRNRLRQKLRELRGKALELSREMTVCNNAANTSPQRSTRLRQMMNCYEKQIENISKLLCKLSASIPPTTDTDDVVVDLDYENELDEHTSIEKTAVDSDVTQVNGISRSRVSPSPSPEPPKLSPRSPIDYEKSKSPDAVRDSPPVLPRVYIAIQPTALECLKQNLTVTKSWHKGDSSLSSRIEKEVKVNDRDQTIIRDDVITVPVISAVSSSEFEDPRNSTVEWGEEEPSSKLKQPEIEEKIPKDTKTFGDIKERHRQTTPTIPSDSFLGSTMDVDIDGRDVRDTKERPIVQGYLDEVTQVSETIANKQVACEKQELEQKSNEAQPSTSIVEETRKTTEYGTYNSEERINGKNRLVTSTVTAAQEASTMVERLEVPAANVTNILQLQSNYYGSPPVARENVVFTDVIQNSRDVQKVTSSMSQSAALDPPRPLGFTQSRSAVSSSNQHCIVLPNSCNKALPETTNQRNDGNRIMTEQFPTLGNWVARMSKKQATKSKSKLQSGISLPTASTAEAARIPGVEAQNVRSSAASNASRNNIVNVAPQWNTERWQRQQHQQRQQQLYAAAPSAVPPAVRPGVCPPISVTQFYPSNYAIDPYGSATFGYHSAICPYGDYPYHSRLHATAPSISGYQIGPLQDSHASSLRQMQHIDKRYPAHLQNTASRHFTTDLLKYSGTLSASGYQHAAAAAAAAGLDYDRLRTATAATQNSTAPACLPPLLLPPPPPLTASAQQSLARTSLAGYPASNGRNRMIPDVVAAAAAAAVVAAASFGRQRGTLPSYGRTDTEMVSGGIGGVMDNESSQLMAANRVTNREHLPQEQVQPVSTVGVVNVDSRVNNGGYRQLQNLILDRLPYVKADDAYSQSSTAIFDDNAQESTVASSVSTSAYKPTTILASNSPLTAKEPARKESRNCETPHLGKINRTPETANILECSNCGLTGSMFKCLGCETAFYCDERCQTRHWSIHVEKCPKRMPKLKKLV</sequence>
<name>A0A4S2L3M3_9HYME</name>
<dbReference type="GO" id="GO:0008270">
    <property type="term" value="F:zinc ion binding"/>
    <property type="evidence" value="ECO:0007669"/>
    <property type="project" value="UniProtKB-KW"/>
</dbReference>
<reference evidence="7 8" key="1">
    <citation type="journal article" date="2019" name="Philos. Trans. R. Soc. Lond., B, Biol. Sci.">
        <title>Ant behaviour and brain gene expression of defending hosts depend on the ecological success of the intruding social parasite.</title>
        <authorList>
            <person name="Kaur R."/>
            <person name="Stoldt M."/>
            <person name="Jongepier E."/>
            <person name="Feldmeyer B."/>
            <person name="Menzel F."/>
            <person name="Bornberg-Bauer E."/>
            <person name="Foitzik S."/>
        </authorList>
    </citation>
    <scope>NUCLEOTIDE SEQUENCE [LARGE SCALE GENOMIC DNA]</scope>
    <source>
        <tissue evidence="7">Whole body</tissue>
    </source>
</reference>
<feature type="region of interest" description="Disordered" evidence="5">
    <location>
        <begin position="366"/>
        <end position="396"/>
    </location>
</feature>
<keyword evidence="8" id="KW-1185">Reference proteome</keyword>
<keyword evidence="1" id="KW-0479">Metal-binding</keyword>
<evidence type="ECO:0000256" key="5">
    <source>
        <dbReference type="SAM" id="MobiDB-lite"/>
    </source>
</evidence>
<dbReference type="EMBL" id="QBLH01000532">
    <property type="protein sequence ID" value="TGZ54937.1"/>
    <property type="molecule type" value="Genomic_DNA"/>
</dbReference>
<organism evidence="7 8">
    <name type="scientific">Temnothorax longispinosus</name>
    <dbReference type="NCBI Taxonomy" id="300112"/>
    <lineage>
        <taxon>Eukaryota</taxon>
        <taxon>Metazoa</taxon>
        <taxon>Ecdysozoa</taxon>
        <taxon>Arthropoda</taxon>
        <taxon>Hexapoda</taxon>
        <taxon>Insecta</taxon>
        <taxon>Pterygota</taxon>
        <taxon>Neoptera</taxon>
        <taxon>Endopterygota</taxon>
        <taxon>Hymenoptera</taxon>
        <taxon>Apocrita</taxon>
        <taxon>Aculeata</taxon>
        <taxon>Formicoidea</taxon>
        <taxon>Formicidae</taxon>
        <taxon>Myrmicinae</taxon>
        <taxon>Temnothorax</taxon>
    </lineage>
</organism>
<dbReference type="PROSITE" id="PS01360">
    <property type="entry name" value="ZF_MYND_1"/>
    <property type="match status" value="1"/>
</dbReference>
<feature type="compositionally biased region" description="Basic and acidic residues" evidence="5">
    <location>
        <begin position="1451"/>
        <end position="1461"/>
    </location>
</feature>
<evidence type="ECO:0000313" key="7">
    <source>
        <dbReference type="EMBL" id="TGZ54937.1"/>
    </source>
</evidence>
<evidence type="ECO:0000256" key="2">
    <source>
        <dbReference type="ARBA" id="ARBA00022771"/>
    </source>
</evidence>
<accession>A0A4S2L3M3</accession>
<dbReference type="SUPFAM" id="SSF144232">
    <property type="entry name" value="HIT/MYND zinc finger-like"/>
    <property type="match status" value="1"/>
</dbReference>
<feature type="region of interest" description="Disordered" evidence="5">
    <location>
        <begin position="763"/>
        <end position="786"/>
    </location>
</feature>
<gene>
    <name evidence="7" type="ORF">DBV15_05314</name>
</gene>
<dbReference type="Proteomes" id="UP000310200">
    <property type="component" value="Unassembled WGS sequence"/>
</dbReference>
<feature type="region of interest" description="Disordered" evidence="5">
    <location>
        <begin position="1260"/>
        <end position="1281"/>
    </location>
</feature>
<feature type="compositionally biased region" description="Basic and acidic residues" evidence="5">
    <location>
        <begin position="366"/>
        <end position="384"/>
    </location>
</feature>
<dbReference type="InterPro" id="IPR002893">
    <property type="entry name" value="Znf_MYND"/>
</dbReference>
<feature type="compositionally biased region" description="Basic and acidic residues" evidence="5">
    <location>
        <begin position="679"/>
        <end position="691"/>
    </location>
</feature>
<feature type="region of interest" description="Disordered" evidence="5">
    <location>
        <begin position="1447"/>
        <end position="1466"/>
    </location>
</feature>